<dbReference type="Proteomes" id="UP000182762">
    <property type="component" value="Unassembled WGS sequence"/>
</dbReference>
<feature type="transmembrane region" description="Helical" evidence="1">
    <location>
        <begin position="7"/>
        <end position="28"/>
    </location>
</feature>
<evidence type="ECO:0000256" key="1">
    <source>
        <dbReference type="SAM" id="Phobius"/>
    </source>
</evidence>
<organism evidence="2 3">
    <name type="scientific">Priestia endophytica DSM 13796</name>
    <dbReference type="NCBI Taxonomy" id="1121089"/>
    <lineage>
        <taxon>Bacteria</taxon>
        <taxon>Bacillati</taxon>
        <taxon>Bacillota</taxon>
        <taxon>Bacilli</taxon>
        <taxon>Bacillales</taxon>
        <taxon>Bacillaceae</taxon>
        <taxon>Priestia</taxon>
    </lineage>
</organism>
<dbReference type="RefSeq" id="WP_061805880.1">
    <property type="nucleotide sequence ID" value="NZ_FOXX01000009.1"/>
</dbReference>
<feature type="transmembrane region" description="Helical" evidence="1">
    <location>
        <begin position="34"/>
        <end position="53"/>
    </location>
</feature>
<keyword evidence="1" id="KW-1133">Transmembrane helix</keyword>
<name>A0A1I6BEP5_9BACI</name>
<keyword evidence="1" id="KW-0472">Membrane</keyword>
<accession>A0A1I6BEP5</accession>
<proteinExistence type="predicted"/>
<feature type="transmembrane region" description="Helical" evidence="1">
    <location>
        <begin position="65"/>
        <end position="89"/>
    </location>
</feature>
<gene>
    <name evidence="2" type="ORF">SAMN02745910_03553</name>
</gene>
<keyword evidence="1" id="KW-0812">Transmembrane</keyword>
<dbReference type="EMBL" id="FOXX01000009">
    <property type="protein sequence ID" value="SFQ79428.1"/>
    <property type="molecule type" value="Genomic_DNA"/>
</dbReference>
<evidence type="ECO:0000313" key="3">
    <source>
        <dbReference type="Proteomes" id="UP000182762"/>
    </source>
</evidence>
<dbReference type="GeneID" id="93712146"/>
<evidence type="ECO:0000313" key="2">
    <source>
        <dbReference type="EMBL" id="SFQ79428.1"/>
    </source>
</evidence>
<reference evidence="2 3" key="1">
    <citation type="submission" date="2016-10" db="EMBL/GenBank/DDBJ databases">
        <authorList>
            <person name="Varghese N."/>
            <person name="Submissions S."/>
        </authorList>
    </citation>
    <scope>NUCLEOTIDE SEQUENCE [LARGE SCALE GENOMIC DNA]</scope>
    <source>
        <strain evidence="2 3">DSM 13796</strain>
    </source>
</reference>
<comment type="caution">
    <text evidence="2">The sequence shown here is derived from an EMBL/GenBank/DDBJ whole genome shotgun (WGS) entry which is preliminary data.</text>
</comment>
<protein>
    <submittedName>
        <fullName evidence="2">Uncharacterized protein</fullName>
    </submittedName>
</protein>
<sequence length="91" mass="10421">MSKTFTVLSYVLFFTPFILICNFLFNIVPLERIQGMPVFLPLLFCPIGIFFALRAYKTRKRAISFIGAIVNVLLFLFPIMYMIIGTALFGV</sequence>
<keyword evidence="3" id="KW-1185">Reference proteome</keyword>